<evidence type="ECO:0000256" key="3">
    <source>
        <dbReference type="ARBA" id="ARBA00022692"/>
    </source>
</evidence>
<feature type="transmembrane region" description="Helical" evidence="6">
    <location>
        <begin position="202"/>
        <end position="226"/>
    </location>
</feature>
<proteinExistence type="inferred from homology"/>
<evidence type="ECO:0000313" key="8">
    <source>
        <dbReference type="EMBL" id="TVX88195.1"/>
    </source>
</evidence>
<evidence type="ECO:0000256" key="5">
    <source>
        <dbReference type="ARBA" id="ARBA00023136"/>
    </source>
</evidence>
<feature type="transmembrane region" description="Helical" evidence="6">
    <location>
        <begin position="287"/>
        <end position="311"/>
    </location>
</feature>
<reference evidence="8 9" key="1">
    <citation type="submission" date="2019-07" db="EMBL/GenBank/DDBJ databases">
        <authorList>
            <person name="Kim J."/>
        </authorList>
    </citation>
    <scope>NUCLEOTIDE SEQUENCE [LARGE SCALE GENOMIC DNA]</scope>
    <source>
        <strain evidence="8 9">N4</strain>
    </source>
</reference>
<organism evidence="8 9">
    <name type="scientific">Paenibacillus agilis</name>
    <dbReference type="NCBI Taxonomy" id="3020863"/>
    <lineage>
        <taxon>Bacteria</taxon>
        <taxon>Bacillati</taxon>
        <taxon>Bacillota</taxon>
        <taxon>Bacilli</taxon>
        <taxon>Bacillales</taxon>
        <taxon>Paenibacillaceae</taxon>
        <taxon>Paenibacillus</taxon>
    </lineage>
</organism>
<evidence type="ECO:0000256" key="6">
    <source>
        <dbReference type="PIRNR" id="PIRNR018968"/>
    </source>
</evidence>
<dbReference type="GO" id="GO:0055085">
    <property type="term" value="P:transmembrane transport"/>
    <property type="evidence" value="ECO:0007669"/>
    <property type="project" value="UniProtKB-UniRule"/>
</dbReference>
<dbReference type="Pfam" id="PF02687">
    <property type="entry name" value="FtsX"/>
    <property type="match status" value="1"/>
</dbReference>
<feature type="transmembrane region" description="Helical" evidence="6">
    <location>
        <begin position="68"/>
        <end position="86"/>
    </location>
</feature>
<feature type="transmembrane region" description="Helical" evidence="6">
    <location>
        <begin position="117"/>
        <end position="146"/>
    </location>
</feature>
<feature type="transmembrane region" description="Helical" evidence="6">
    <location>
        <begin position="20"/>
        <end position="40"/>
    </location>
</feature>
<dbReference type="InterPro" id="IPR052536">
    <property type="entry name" value="ABC-4_Integral_Memb_Prot"/>
</dbReference>
<evidence type="ECO:0000256" key="4">
    <source>
        <dbReference type="ARBA" id="ARBA00022989"/>
    </source>
</evidence>
<dbReference type="RefSeq" id="WP_144993204.1">
    <property type="nucleotide sequence ID" value="NZ_VNJK01000003.1"/>
</dbReference>
<dbReference type="OrthoDB" id="1937696at2"/>
<feature type="transmembrane region" description="Helical" evidence="6">
    <location>
        <begin position="232"/>
        <end position="260"/>
    </location>
</feature>
<keyword evidence="2 6" id="KW-1003">Cell membrane</keyword>
<feature type="transmembrane region" description="Helical" evidence="6">
    <location>
        <begin position="514"/>
        <end position="536"/>
    </location>
</feature>
<feature type="domain" description="ABC3 transporter permease C-terminal" evidence="7">
    <location>
        <begin position="69"/>
        <end position="182"/>
    </location>
</feature>
<evidence type="ECO:0000256" key="2">
    <source>
        <dbReference type="ARBA" id="ARBA00022475"/>
    </source>
</evidence>
<comment type="caution">
    <text evidence="8">The sequence shown here is derived from an EMBL/GenBank/DDBJ whole genome shotgun (WGS) entry which is preliminary data.</text>
</comment>
<keyword evidence="9" id="KW-1185">Reference proteome</keyword>
<dbReference type="PIRSF" id="PIRSF018968">
    <property type="entry name" value="ABC_permease_BceB"/>
    <property type="match status" value="1"/>
</dbReference>
<keyword evidence="3 6" id="KW-0812">Transmembrane</keyword>
<gene>
    <name evidence="8" type="ORF">FPZ44_20030</name>
</gene>
<comment type="similarity">
    <text evidence="6">Belongs to the ABC-4 integral membrane protein family.</text>
</comment>
<dbReference type="GO" id="GO:0005886">
    <property type="term" value="C:plasma membrane"/>
    <property type="evidence" value="ECO:0007669"/>
    <property type="project" value="UniProtKB-SubCell"/>
</dbReference>
<feature type="transmembrane region" description="Helical" evidence="6">
    <location>
        <begin position="570"/>
        <end position="592"/>
    </location>
</feature>
<accession>A0A559IKK3</accession>
<comment type="subcellular location">
    <subcellularLocation>
        <location evidence="1 6">Cell membrane</location>
        <topology evidence="1 6">Multi-pass membrane protein</topology>
    </subcellularLocation>
</comment>
<keyword evidence="6" id="KW-0813">Transport</keyword>
<dbReference type="InterPro" id="IPR027022">
    <property type="entry name" value="ABC_permease_BceB-typ"/>
</dbReference>
<evidence type="ECO:0000256" key="1">
    <source>
        <dbReference type="ARBA" id="ARBA00004651"/>
    </source>
</evidence>
<feature type="transmembrane region" description="Helical" evidence="6">
    <location>
        <begin position="158"/>
        <end position="181"/>
    </location>
</feature>
<protein>
    <submittedName>
        <fullName evidence="8">ABC transporter permease</fullName>
    </submittedName>
</protein>
<keyword evidence="5 6" id="KW-0472">Membrane</keyword>
<evidence type="ECO:0000259" key="7">
    <source>
        <dbReference type="Pfam" id="PF02687"/>
    </source>
</evidence>
<dbReference type="Proteomes" id="UP000318102">
    <property type="component" value="Unassembled WGS sequence"/>
</dbReference>
<evidence type="ECO:0000313" key="9">
    <source>
        <dbReference type="Proteomes" id="UP000318102"/>
    </source>
</evidence>
<sequence length="634" mass="72126">MTFRQFAFRNIVRNKRVYVAHFLSSSFSVMIFFIYALLLFHPNLQGELASTSITISQLGMMAMEVSQYIIFTFSFFFCMYSVSAFLKARKREFGILMVQGMSPKQLHQLLFMENMMIGLASIIVGILTGVVLSKLILLVSASVLFIRNGLPFYIPWQAISLTALAFIVMFLVVSLLTSRLVKTNQLIELIRSADKPKPEPKASVWLALLSIVLIVAGYATVFYFALKEQSPYILLACVTLTVIGTYFLFTQLSVYVLRLLRARRGLLLRKTNLLVLSELGYRMRDNAVMFFMVSVVTAVSFTGIGTSFALLNPGLAAMEKPYAFTYNSLGNNPYEEEHWKMIENELGRAGFEYESAKIEVTHTNNGEGLLTLSDYNSLAGMLGYPPETLSDPNEVLLAPTTVFQQTQFNKKAMLPETVTIDVRDSKYDMKVKTAGAAIVDTYVEKVIVVPDELAERAKFESTEHIKFVVKDWEYTQEVARKIEANLEEYPDAKGGFYFESLVTHWLTSKQENGIILMVSVLIGIVFFTFAASFLYFRLYTDLERDRQHYNMIAKVGLSRKEMKRVVTAQFVLMFFLPFLVAVVHSSVAFMALQQLVSYSVLQASILIFITFAVVQFIYFIGIRWRYLHNLMRAM</sequence>
<dbReference type="PANTHER" id="PTHR46795:SF2">
    <property type="entry name" value="ABC TRANSPORTER, PERMEASE PROTEIN"/>
    <property type="match status" value="1"/>
</dbReference>
<feature type="transmembrane region" description="Helical" evidence="6">
    <location>
        <begin position="598"/>
        <end position="622"/>
    </location>
</feature>
<keyword evidence="4 6" id="KW-1133">Transmembrane helix</keyword>
<dbReference type="AlphaFoldDB" id="A0A559IKK3"/>
<dbReference type="PANTHER" id="PTHR46795">
    <property type="entry name" value="ABC TRANSPORTER PERMEASE-RELATED-RELATED"/>
    <property type="match status" value="1"/>
</dbReference>
<dbReference type="EMBL" id="VNJK01000003">
    <property type="protein sequence ID" value="TVX88195.1"/>
    <property type="molecule type" value="Genomic_DNA"/>
</dbReference>
<name>A0A559IKK3_9BACL</name>
<dbReference type="InterPro" id="IPR003838">
    <property type="entry name" value="ABC3_permease_C"/>
</dbReference>